<proteinExistence type="inferred from homology"/>
<dbReference type="Pfam" id="PF00881">
    <property type="entry name" value="Nitroreductase"/>
    <property type="match status" value="1"/>
</dbReference>
<evidence type="ECO:0000256" key="3">
    <source>
        <dbReference type="ARBA" id="ARBA00022643"/>
    </source>
</evidence>
<dbReference type="InterPro" id="IPR000415">
    <property type="entry name" value="Nitroreductase-like"/>
</dbReference>
<dbReference type="AlphaFoldDB" id="A0A4S4ASE4"/>
<keyword evidence="5 7" id="KW-0560">Oxidoreductase</keyword>
<evidence type="ECO:0000256" key="6">
    <source>
        <dbReference type="ARBA" id="ARBA00023027"/>
    </source>
</evidence>
<keyword evidence="6 7" id="KW-0520">NAD</keyword>
<sequence length="192" mass="21097">MAPLTPPAGLRLLLERRSHHHLGAPAPDDAALELMLRAALRVPDFGHLRPYRFLAARGEGLDRLGEAMRRAALAAGQPEKRIARAPRMPHRAPLVLVVVASPRASATVPLFDQQLCAGCTVLTLQLAARALGYGGIWRSGWWMYDRGFHRELGLAEEEQIVGFLYLGTPVEGADEPGNGEPERVGDVRFEWL</sequence>
<evidence type="ECO:0000256" key="7">
    <source>
        <dbReference type="PIRNR" id="PIRNR000232"/>
    </source>
</evidence>
<feature type="binding site" description="in other chain" evidence="8">
    <location>
        <begin position="137"/>
        <end position="139"/>
    </location>
    <ligand>
        <name>FMN</name>
        <dbReference type="ChEBI" id="CHEBI:58210"/>
        <note>ligand shared between dimeric partners</note>
    </ligand>
</feature>
<evidence type="ECO:0000259" key="9">
    <source>
        <dbReference type="Pfam" id="PF00881"/>
    </source>
</evidence>
<evidence type="ECO:0000256" key="8">
    <source>
        <dbReference type="PIRSR" id="PIRSR000232-1"/>
    </source>
</evidence>
<feature type="domain" description="Nitroreductase" evidence="9">
    <location>
        <begin position="14"/>
        <end position="167"/>
    </location>
</feature>
<dbReference type="SUPFAM" id="SSF55469">
    <property type="entry name" value="FMN-dependent nitroreductase-like"/>
    <property type="match status" value="1"/>
</dbReference>
<comment type="similarity">
    <text evidence="1 7">Belongs to the nitroreductase family.</text>
</comment>
<dbReference type="EC" id="1.-.-.-" evidence="7"/>
<reference evidence="10 11" key="1">
    <citation type="submission" date="2019-04" db="EMBL/GenBank/DDBJ databases">
        <title>Azoarcus rhizosphaerae sp. nov. isolated from rhizosphere of Ficus religiosa.</title>
        <authorList>
            <person name="Lin S.-Y."/>
            <person name="Hameed A."/>
            <person name="Hsu Y.-H."/>
            <person name="Young C.-C."/>
        </authorList>
    </citation>
    <scope>NUCLEOTIDE SEQUENCE [LARGE SCALE GENOMIC DNA]</scope>
    <source>
        <strain evidence="10 11">CC-YHH848</strain>
    </source>
</reference>
<keyword evidence="3 7" id="KW-0288">FMN</keyword>
<feature type="binding site" evidence="8">
    <location>
        <position position="41"/>
    </location>
    <ligand>
        <name>FMN</name>
        <dbReference type="ChEBI" id="CHEBI:58210"/>
        <note>ligand shared between dimeric partners</note>
    </ligand>
</feature>
<dbReference type="RefSeq" id="WP_136384305.1">
    <property type="nucleotide sequence ID" value="NZ_SSOD01000004.1"/>
</dbReference>
<dbReference type="PANTHER" id="PTHR43821">
    <property type="entry name" value="NAD(P)H NITROREDUCTASE YDJA-RELATED"/>
    <property type="match status" value="1"/>
</dbReference>
<dbReference type="EMBL" id="SSOD01000004">
    <property type="protein sequence ID" value="THF62752.1"/>
    <property type="molecule type" value="Genomic_DNA"/>
</dbReference>
<gene>
    <name evidence="10" type="ORF">E6O51_07295</name>
</gene>
<dbReference type="Gene3D" id="3.40.109.10">
    <property type="entry name" value="NADH Oxidase"/>
    <property type="match status" value="1"/>
</dbReference>
<evidence type="ECO:0000256" key="4">
    <source>
        <dbReference type="ARBA" id="ARBA00022857"/>
    </source>
</evidence>
<dbReference type="InterPro" id="IPR026021">
    <property type="entry name" value="YdjA-like"/>
</dbReference>
<dbReference type="OrthoDB" id="9804207at2"/>
<keyword evidence="11" id="KW-1185">Reference proteome</keyword>
<organism evidence="10 11">
    <name type="scientific">Pseudothauera rhizosphaerae</name>
    <dbReference type="NCBI Taxonomy" id="2565932"/>
    <lineage>
        <taxon>Bacteria</taxon>
        <taxon>Pseudomonadati</taxon>
        <taxon>Pseudomonadota</taxon>
        <taxon>Betaproteobacteria</taxon>
        <taxon>Rhodocyclales</taxon>
        <taxon>Zoogloeaceae</taxon>
        <taxon>Pseudothauera</taxon>
    </lineage>
</organism>
<dbReference type="PANTHER" id="PTHR43821:SF1">
    <property type="entry name" value="NAD(P)H NITROREDUCTASE YDJA-RELATED"/>
    <property type="match status" value="1"/>
</dbReference>
<protein>
    <recommendedName>
        <fullName evidence="7">Putative NAD(P)H nitroreductase</fullName>
        <ecNumber evidence="7">1.-.-.-</ecNumber>
    </recommendedName>
</protein>
<evidence type="ECO:0000313" key="11">
    <source>
        <dbReference type="Proteomes" id="UP000307956"/>
    </source>
</evidence>
<dbReference type="CDD" id="cd02135">
    <property type="entry name" value="YdjA-like"/>
    <property type="match status" value="1"/>
</dbReference>
<dbReference type="Proteomes" id="UP000307956">
    <property type="component" value="Unassembled WGS sequence"/>
</dbReference>
<keyword evidence="4 7" id="KW-0521">NADP</keyword>
<evidence type="ECO:0000313" key="10">
    <source>
        <dbReference type="EMBL" id="THF62752.1"/>
    </source>
</evidence>
<dbReference type="PIRSF" id="PIRSF000232">
    <property type="entry name" value="YdjA"/>
    <property type="match status" value="1"/>
</dbReference>
<comment type="cofactor">
    <cofactor evidence="8">
        <name>FMN</name>
        <dbReference type="ChEBI" id="CHEBI:58210"/>
    </cofactor>
    <text evidence="8">Binds 1 FMN per subunit.</text>
</comment>
<name>A0A4S4ASE4_9RHOO</name>
<feature type="binding site" description="in other chain" evidence="8">
    <location>
        <begin position="16"/>
        <end position="18"/>
    </location>
    <ligand>
        <name>FMN</name>
        <dbReference type="ChEBI" id="CHEBI:58210"/>
        <note>ligand shared between dimeric partners</note>
    </ligand>
</feature>
<comment type="caution">
    <text evidence="10">The sequence shown here is derived from an EMBL/GenBank/DDBJ whole genome shotgun (WGS) entry which is preliminary data.</text>
</comment>
<evidence type="ECO:0000256" key="2">
    <source>
        <dbReference type="ARBA" id="ARBA00022630"/>
    </source>
</evidence>
<dbReference type="GO" id="GO:0016491">
    <property type="term" value="F:oxidoreductase activity"/>
    <property type="evidence" value="ECO:0007669"/>
    <property type="project" value="UniProtKB-UniRule"/>
</dbReference>
<accession>A0A4S4ASE4</accession>
<evidence type="ECO:0000256" key="5">
    <source>
        <dbReference type="ARBA" id="ARBA00023002"/>
    </source>
</evidence>
<evidence type="ECO:0000256" key="1">
    <source>
        <dbReference type="ARBA" id="ARBA00007118"/>
    </source>
</evidence>
<dbReference type="InterPro" id="IPR052530">
    <property type="entry name" value="NAD(P)H_nitroreductase"/>
</dbReference>
<dbReference type="InterPro" id="IPR029479">
    <property type="entry name" value="Nitroreductase"/>
</dbReference>
<keyword evidence="2 7" id="KW-0285">Flavoprotein</keyword>